<dbReference type="InterPro" id="IPR001509">
    <property type="entry name" value="Epimerase_deHydtase"/>
</dbReference>
<dbReference type="RefSeq" id="XP_062627722.1">
    <property type="nucleotide sequence ID" value="XM_062771738.1"/>
</dbReference>
<dbReference type="InterPro" id="IPR050425">
    <property type="entry name" value="NAD(P)_dehydrat-like"/>
</dbReference>
<feature type="domain" description="NAD-dependent epimerase/dehydratase" evidence="3">
    <location>
        <begin position="10"/>
        <end position="267"/>
    </location>
</feature>
<evidence type="ECO:0000313" key="5">
    <source>
        <dbReference type="Proteomes" id="UP000827549"/>
    </source>
</evidence>
<dbReference type="SUPFAM" id="SSF51735">
    <property type="entry name" value="NAD(P)-binding Rossmann-fold domains"/>
    <property type="match status" value="1"/>
</dbReference>
<dbReference type="Gene3D" id="3.40.50.720">
    <property type="entry name" value="NAD(P)-binding Rossmann-like Domain"/>
    <property type="match status" value="1"/>
</dbReference>
<name>A0AAF1BL26_9TREE</name>
<reference evidence="4" key="1">
    <citation type="submission" date="2023-10" db="EMBL/GenBank/DDBJ databases">
        <authorList>
            <person name="Noh H."/>
        </authorList>
    </citation>
    <scope>NUCLEOTIDE SEQUENCE</scope>
    <source>
        <strain evidence="4">DUCC4014</strain>
    </source>
</reference>
<sequence length="352" mass="38668">MPVPPKSSLVLVTGANGYIASWVTLYLLQQGYSVRGTTRNDAKGQWMKEMYKDRGLDNFDYVVVADLENDNAFDEAVKGVDAIIHTASPFHWNITKPDDLIKPAVAGTVSALKAASKEPKVQRVVITSSYASILENRDPPGSATFNEDDWNEQSIREVDEKGLDALRTHWYRASKTLAERAAWDYVKKETPSFDVVTICPPYVLGPIIHEAASPETLNTSVGDWYKYLTGEKTTADATAPAGVLCDVRDVADVHVKALLQPEAAGKRFGIATRTFTHQILLDHVNADPKLAQAFPHAVRGVPGQAVPPINIYDTSRSHKALGIEPRDEGKTAVDMTESLRERKVKWDAAAGQ</sequence>
<dbReference type="PANTHER" id="PTHR10366:SF564">
    <property type="entry name" value="STEROL-4-ALPHA-CARBOXYLATE 3-DEHYDROGENASE, DECARBOXYLATING"/>
    <property type="match status" value="1"/>
</dbReference>
<dbReference type="AlphaFoldDB" id="A0AAF1BL26"/>
<dbReference type="InterPro" id="IPR036291">
    <property type="entry name" value="NAD(P)-bd_dom_sf"/>
</dbReference>
<dbReference type="Pfam" id="PF01370">
    <property type="entry name" value="Epimerase"/>
    <property type="match status" value="1"/>
</dbReference>
<evidence type="ECO:0000256" key="1">
    <source>
        <dbReference type="ARBA" id="ARBA00023002"/>
    </source>
</evidence>
<dbReference type="GeneID" id="87808443"/>
<evidence type="ECO:0000256" key="2">
    <source>
        <dbReference type="ARBA" id="ARBA00023445"/>
    </source>
</evidence>
<protein>
    <submittedName>
        <fullName evidence="4">Ketoreductase azaE</fullName>
    </submittedName>
</protein>
<dbReference type="PANTHER" id="PTHR10366">
    <property type="entry name" value="NAD DEPENDENT EPIMERASE/DEHYDRATASE"/>
    <property type="match status" value="1"/>
</dbReference>
<comment type="similarity">
    <text evidence="2">Belongs to the NAD(P)-dependent epimerase/dehydratase family. Dihydroflavonol-4-reductase subfamily.</text>
</comment>
<dbReference type="GO" id="GO:0016616">
    <property type="term" value="F:oxidoreductase activity, acting on the CH-OH group of donors, NAD or NADP as acceptor"/>
    <property type="evidence" value="ECO:0007669"/>
    <property type="project" value="TreeGrafter"/>
</dbReference>
<evidence type="ECO:0000259" key="3">
    <source>
        <dbReference type="Pfam" id="PF01370"/>
    </source>
</evidence>
<dbReference type="CDD" id="cd05227">
    <property type="entry name" value="AR_SDR_e"/>
    <property type="match status" value="1"/>
</dbReference>
<proteinExistence type="inferred from homology"/>
<organism evidence="4 5">
    <name type="scientific">Vanrija pseudolonga</name>
    <dbReference type="NCBI Taxonomy" id="143232"/>
    <lineage>
        <taxon>Eukaryota</taxon>
        <taxon>Fungi</taxon>
        <taxon>Dikarya</taxon>
        <taxon>Basidiomycota</taxon>
        <taxon>Agaricomycotina</taxon>
        <taxon>Tremellomycetes</taxon>
        <taxon>Trichosporonales</taxon>
        <taxon>Trichosporonaceae</taxon>
        <taxon>Vanrija</taxon>
    </lineage>
</organism>
<keyword evidence="1" id="KW-0560">Oxidoreductase</keyword>
<evidence type="ECO:0000313" key="4">
    <source>
        <dbReference type="EMBL" id="WOO81690.1"/>
    </source>
</evidence>
<accession>A0AAF1BL26</accession>
<dbReference type="Proteomes" id="UP000827549">
    <property type="component" value="Chromosome 4"/>
</dbReference>
<keyword evidence="5" id="KW-1185">Reference proteome</keyword>
<gene>
    <name evidence="4" type="primary">azaE_2</name>
    <name evidence="4" type="ORF">LOC62_04G005214</name>
</gene>
<dbReference type="EMBL" id="CP086717">
    <property type="protein sequence ID" value="WOO81690.1"/>
    <property type="molecule type" value="Genomic_DNA"/>
</dbReference>